<dbReference type="EMBL" id="DF238790">
    <property type="protein sequence ID" value="GAC95122.1"/>
    <property type="molecule type" value="Genomic_DNA"/>
</dbReference>
<organism evidence="1 2">
    <name type="scientific">Pseudozyma hubeiensis (strain SY62)</name>
    <name type="common">Yeast</name>
    <dbReference type="NCBI Taxonomy" id="1305764"/>
    <lineage>
        <taxon>Eukaryota</taxon>
        <taxon>Fungi</taxon>
        <taxon>Dikarya</taxon>
        <taxon>Basidiomycota</taxon>
        <taxon>Ustilaginomycotina</taxon>
        <taxon>Ustilaginomycetes</taxon>
        <taxon>Ustilaginales</taxon>
        <taxon>Ustilaginaceae</taxon>
        <taxon>Pseudozyma</taxon>
    </lineage>
</organism>
<evidence type="ECO:0000313" key="1">
    <source>
        <dbReference type="EMBL" id="GAC95122.1"/>
    </source>
</evidence>
<dbReference type="GeneID" id="24107988"/>
<name>R9P1T1_PSEHS</name>
<dbReference type="AlphaFoldDB" id="R9P1T1"/>
<evidence type="ECO:0000313" key="2">
    <source>
        <dbReference type="Proteomes" id="UP000014071"/>
    </source>
</evidence>
<accession>R9P1T1</accession>
<dbReference type="HOGENOM" id="CLU_1563550_0_0_1"/>
<sequence length="171" mass="19003">MTLHRADPNERARWLLRNRSVVLSTPRGGWLAVVSREIKRFVRKAACVCDFSQNSWDRPDVQSSHHIAVELGGCLRVTSVSPTPTTTERNTIRNHAHTGSLLVFPTSFSAASRLDTSSLQIADSDRRRLTRYSAQTGCCIAYESQHLPESNCARLSPQEALATNIDSSPEL</sequence>
<dbReference type="RefSeq" id="XP_012188709.1">
    <property type="nucleotide sequence ID" value="XM_012333319.1"/>
</dbReference>
<gene>
    <name evidence="1" type="ORF">PHSY_002697</name>
</gene>
<protein>
    <submittedName>
        <fullName evidence="1">Uncharacterized protein</fullName>
    </submittedName>
</protein>
<keyword evidence="2" id="KW-1185">Reference proteome</keyword>
<proteinExistence type="predicted"/>
<reference evidence="2" key="1">
    <citation type="journal article" date="2013" name="Genome Announc.">
        <title>Draft genome sequence of the basidiomycetous yeast-like fungus Pseudozyma hubeiensis SY62, which produces an abundant amount of the biosurfactant mannosylerythritol lipids.</title>
        <authorList>
            <person name="Konishi M."/>
            <person name="Hatada Y."/>
            <person name="Horiuchi J."/>
        </authorList>
    </citation>
    <scope>NUCLEOTIDE SEQUENCE [LARGE SCALE GENOMIC DNA]</scope>
    <source>
        <strain evidence="2">SY62</strain>
    </source>
</reference>
<dbReference type="Proteomes" id="UP000014071">
    <property type="component" value="Unassembled WGS sequence"/>
</dbReference>